<accession>A0A1F5EVM4</accession>
<dbReference type="GO" id="GO:0005506">
    <property type="term" value="F:iron ion binding"/>
    <property type="evidence" value="ECO:0007669"/>
    <property type="project" value="TreeGrafter"/>
</dbReference>
<evidence type="ECO:0000256" key="1">
    <source>
        <dbReference type="ARBA" id="ARBA00006018"/>
    </source>
</evidence>
<evidence type="ECO:0000313" key="3">
    <source>
        <dbReference type="Proteomes" id="UP000177187"/>
    </source>
</evidence>
<gene>
    <name evidence="2" type="ORF">A2Y64_07175</name>
</gene>
<evidence type="ECO:0000313" key="2">
    <source>
        <dbReference type="EMBL" id="OGD71422.1"/>
    </source>
</evidence>
<comment type="caution">
    <text evidence="2">The sequence shown here is derived from an EMBL/GenBank/DDBJ whole genome shotgun (WGS) entry which is preliminary data.</text>
</comment>
<dbReference type="InterPro" id="IPR001109">
    <property type="entry name" value="Hydrogenase_HupF/HypC"/>
</dbReference>
<dbReference type="FunFam" id="2.30.30.140:FF:000022">
    <property type="entry name" value="Hydrogenase assembly chaperone HybG"/>
    <property type="match status" value="1"/>
</dbReference>
<dbReference type="Gene3D" id="2.30.30.140">
    <property type="match status" value="1"/>
</dbReference>
<dbReference type="GO" id="GO:1902670">
    <property type="term" value="F:carbon dioxide binding"/>
    <property type="evidence" value="ECO:0007669"/>
    <property type="project" value="TreeGrafter"/>
</dbReference>
<evidence type="ECO:0008006" key="4">
    <source>
        <dbReference type="Google" id="ProtNLM"/>
    </source>
</evidence>
<proteinExistence type="inferred from homology"/>
<dbReference type="Pfam" id="PF01455">
    <property type="entry name" value="HupF_HypC"/>
    <property type="match status" value="1"/>
</dbReference>
<dbReference type="PRINTS" id="PR00445">
    <property type="entry name" value="HUPFHYPC"/>
</dbReference>
<dbReference type="PANTHER" id="PTHR35177:SF2">
    <property type="entry name" value="HYDROGENASE MATURATION FACTOR HYBG"/>
    <property type="match status" value="1"/>
</dbReference>
<name>A0A1F5EVM4_9BACT</name>
<protein>
    <recommendedName>
        <fullName evidence="4">Hydrogenase assembly protein HypC</fullName>
    </recommendedName>
</protein>
<reference evidence="2 3" key="1">
    <citation type="journal article" date="2016" name="Nat. Commun.">
        <title>Thousands of microbial genomes shed light on interconnected biogeochemical processes in an aquifer system.</title>
        <authorList>
            <person name="Anantharaman K."/>
            <person name="Brown C.T."/>
            <person name="Hug L.A."/>
            <person name="Sharon I."/>
            <person name="Castelle C.J."/>
            <person name="Probst A.J."/>
            <person name="Thomas B.C."/>
            <person name="Singh A."/>
            <person name="Wilkins M.J."/>
            <person name="Karaoz U."/>
            <person name="Brodie E.L."/>
            <person name="Williams K.H."/>
            <person name="Hubbard S.S."/>
            <person name="Banfield J.F."/>
        </authorList>
    </citation>
    <scope>NUCLEOTIDE SEQUENCE [LARGE SCALE GENOMIC DNA]</scope>
</reference>
<organism evidence="2 3">
    <name type="scientific">Candidatus Coatesbacteria bacterium RBG_13_66_14</name>
    <dbReference type="NCBI Taxonomy" id="1817816"/>
    <lineage>
        <taxon>Bacteria</taxon>
        <taxon>Candidatus Coatesiibacteriota</taxon>
    </lineage>
</organism>
<sequence length="83" mass="8943">MCLSVPMKILEVSGDRAVVELGGATQEISIVLVDPPPVPGQYAIVHAGFALNVIDEDEARENLALLEELAEHHQRELDARGEG</sequence>
<dbReference type="GO" id="GO:0051604">
    <property type="term" value="P:protein maturation"/>
    <property type="evidence" value="ECO:0007669"/>
    <property type="project" value="TreeGrafter"/>
</dbReference>
<dbReference type="STRING" id="1817816.A2Y64_07175"/>
<dbReference type="AlphaFoldDB" id="A0A1F5EVM4"/>
<dbReference type="SUPFAM" id="SSF159127">
    <property type="entry name" value="HupF/HypC-like"/>
    <property type="match status" value="1"/>
</dbReference>
<comment type="similarity">
    <text evidence="1">Belongs to the HupF/HypC family.</text>
</comment>
<dbReference type="Proteomes" id="UP000177187">
    <property type="component" value="Unassembled WGS sequence"/>
</dbReference>
<dbReference type="EMBL" id="MFAF01000151">
    <property type="protein sequence ID" value="OGD71422.1"/>
    <property type="molecule type" value="Genomic_DNA"/>
</dbReference>
<dbReference type="PANTHER" id="PTHR35177">
    <property type="entry name" value="HYDROGENASE MATURATION FACTOR HYBG"/>
    <property type="match status" value="1"/>
</dbReference>
<dbReference type="NCBIfam" id="TIGR00074">
    <property type="entry name" value="hypC_hupF"/>
    <property type="match status" value="1"/>
</dbReference>